<dbReference type="EMBL" id="KQ434829">
    <property type="protein sequence ID" value="KZC07680.1"/>
    <property type="molecule type" value="Genomic_DNA"/>
</dbReference>
<proteinExistence type="predicted"/>
<keyword evidence="3" id="KW-1185">Reference proteome</keyword>
<gene>
    <name evidence="2" type="ORF">WN55_08000</name>
</gene>
<feature type="region of interest" description="Disordered" evidence="1">
    <location>
        <begin position="27"/>
        <end position="49"/>
    </location>
</feature>
<name>A0A154P943_DUFNO</name>
<evidence type="ECO:0000313" key="2">
    <source>
        <dbReference type="EMBL" id="KZC07680.1"/>
    </source>
</evidence>
<reference evidence="2 3" key="1">
    <citation type="submission" date="2015-07" db="EMBL/GenBank/DDBJ databases">
        <title>The genome of Dufourea novaeangliae.</title>
        <authorList>
            <person name="Pan H."/>
            <person name="Kapheim K."/>
        </authorList>
    </citation>
    <scope>NUCLEOTIDE SEQUENCE [LARGE SCALE GENOMIC DNA]</scope>
    <source>
        <strain evidence="2">0120121106</strain>
        <tissue evidence="2">Whole body</tissue>
    </source>
</reference>
<accession>A0A154P943</accession>
<sequence>MWNYKRGESDRRDRNWVLERETLGTDGRKMKRKRENPPMKGIARCCKEG</sequence>
<dbReference type="AlphaFoldDB" id="A0A154P943"/>
<evidence type="ECO:0000313" key="3">
    <source>
        <dbReference type="Proteomes" id="UP000076502"/>
    </source>
</evidence>
<dbReference type="Proteomes" id="UP000076502">
    <property type="component" value="Unassembled WGS sequence"/>
</dbReference>
<evidence type="ECO:0000256" key="1">
    <source>
        <dbReference type="SAM" id="MobiDB-lite"/>
    </source>
</evidence>
<organism evidence="2 3">
    <name type="scientific">Dufourea novaeangliae</name>
    <name type="common">Sweat bee</name>
    <dbReference type="NCBI Taxonomy" id="178035"/>
    <lineage>
        <taxon>Eukaryota</taxon>
        <taxon>Metazoa</taxon>
        <taxon>Ecdysozoa</taxon>
        <taxon>Arthropoda</taxon>
        <taxon>Hexapoda</taxon>
        <taxon>Insecta</taxon>
        <taxon>Pterygota</taxon>
        <taxon>Neoptera</taxon>
        <taxon>Endopterygota</taxon>
        <taxon>Hymenoptera</taxon>
        <taxon>Apocrita</taxon>
        <taxon>Aculeata</taxon>
        <taxon>Apoidea</taxon>
        <taxon>Anthophila</taxon>
        <taxon>Halictidae</taxon>
        <taxon>Rophitinae</taxon>
        <taxon>Dufourea</taxon>
    </lineage>
</organism>
<protein>
    <submittedName>
        <fullName evidence="2">Uncharacterized protein</fullName>
    </submittedName>
</protein>